<gene>
    <name evidence="9" type="ORF">F0562_032207</name>
</gene>
<dbReference type="SUPFAM" id="SSF56112">
    <property type="entry name" value="Protein kinase-like (PK-like)"/>
    <property type="match status" value="1"/>
</dbReference>
<dbReference type="PANTHER" id="PTHR46204">
    <property type="entry name" value="CHITIN ELICITOR RECEPTOR KINASE 1-RELATED"/>
    <property type="match status" value="1"/>
</dbReference>
<dbReference type="Pfam" id="PF00069">
    <property type="entry name" value="Pkinase"/>
    <property type="match status" value="1"/>
</dbReference>
<dbReference type="GO" id="GO:0045087">
    <property type="term" value="P:innate immune response"/>
    <property type="evidence" value="ECO:0007669"/>
    <property type="project" value="InterPro"/>
</dbReference>
<evidence type="ECO:0000256" key="2">
    <source>
        <dbReference type="ARBA" id="ARBA00022475"/>
    </source>
</evidence>
<accession>A0A5J5AWP0</accession>
<keyword evidence="10" id="KW-1185">Reference proteome</keyword>
<keyword evidence="6" id="KW-0472">Membrane</keyword>
<keyword evidence="7" id="KW-1015">Disulfide bond</keyword>
<dbReference type="PROSITE" id="PS50011">
    <property type="entry name" value="PROTEIN_KINASE_DOM"/>
    <property type="match status" value="1"/>
</dbReference>
<reference evidence="9 10" key="1">
    <citation type="submission" date="2019-09" db="EMBL/GenBank/DDBJ databases">
        <title>A chromosome-level genome assembly of the Chinese tupelo Nyssa sinensis.</title>
        <authorList>
            <person name="Yang X."/>
            <person name="Kang M."/>
            <person name="Yang Y."/>
            <person name="Xiong H."/>
            <person name="Wang M."/>
            <person name="Zhang Z."/>
            <person name="Wang Z."/>
            <person name="Wu H."/>
            <person name="Ma T."/>
            <person name="Liu J."/>
            <person name="Xi Z."/>
        </authorList>
    </citation>
    <scope>NUCLEOTIDE SEQUENCE [LARGE SCALE GENOMIC DNA]</scope>
    <source>
        <strain evidence="9">J267</strain>
        <tissue evidence="9">Leaf</tissue>
    </source>
</reference>
<evidence type="ECO:0000259" key="8">
    <source>
        <dbReference type="PROSITE" id="PS50011"/>
    </source>
</evidence>
<evidence type="ECO:0000256" key="1">
    <source>
        <dbReference type="ARBA" id="ARBA00004162"/>
    </source>
</evidence>
<evidence type="ECO:0000313" key="9">
    <source>
        <dbReference type="EMBL" id="KAA8534690.1"/>
    </source>
</evidence>
<dbReference type="InterPro" id="IPR000719">
    <property type="entry name" value="Prot_kinase_dom"/>
</dbReference>
<protein>
    <recommendedName>
        <fullName evidence="8">Protein kinase domain-containing protein</fullName>
    </recommendedName>
</protein>
<dbReference type="InterPro" id="IPR044812">
    <property type="entry name" value="CERK1/LYK3-like"/>
</dbReference>
<dbReference type="GO" id="GO:0019199">
    <property type="term" value="F:transmembrane receptor protein kinase activity"/>
    <property type="evidence" value="ECO:0007669"/>
    <property type="project" value="InterPro"/>
</dbReference>
<dbReference type="OrthoDB" id="4062651at2759"/>
<dbReference type="EMBL" id="CM018041">
    <property type="protein sequence ID" value="KAA8534690.1"/>
    <property type="molecule type" value="Genomic_DNA"/>
</dbReference>
<organism evidence="9 10">
    <name type="scientific">Nyssa sinensis</name>
    <dbReference type="NCBI Taxonomy" id="561372"/>
    <lineage>
        <taxon>Eukaryota</taxon>
        <taxon>Viridiplantae</taxon>
        <taxon>Streptophyta</taxon>
        <taxon>Embryophyta</taxon>
        <taxon>Tracheophyta</taxon>
        <taxon>Spermatophyta</taxon>
        <taxon>Magnoliopsida</taxon>
        <taxon>eudicotyledons</taxon>
        <taxon>Gunneridae</taxon>
        <taxon>Pentapetalae</taxon>
        <taxon>asterids</taxon>
        <taxon>Cornales</taxon>
        <taxon>Nyssaceae</taxon>
        <taxon>Nyssa</taxon>
    </lineage>
</organism>
<dbReference type="PANTHER" id="PTHR46204:SF2">
    <property type="entry name" value="CHITIN ELICITOR RECEPTOR KINASE 1"/>
    <property type="match status" value="1"/>
</dbReference>
<keyword evidence="2" id="KW-1003">Cell membrane</keyword>
<sequence length="220" mass="24265">MMTLSKASTHTTVPVEVQWSVSGLKPPKSKLSTLRMKLAEDTDLDKNFTNGIGKSSKVADFGLTKLIEVGSSSLHTRLVGTFGYMPPEYAQYGDVSSKTDAYAFGVVLYELISAKEAIVKTNEVVTESKGLVSLFEGVLSQPNPRKNLQNYSIDSVLKHRRIKGDKLSTSTLIFSTSRPIKPKTLPWVISSFTQFGVVRLKVPQPPTNFRFFEDAANCKP</sequence>
<dbReference type="Gene3D" id="1.10.510.10">
    <property type="entry name" value="Transferase(Phosphotransferase) domain 1"/>
    <property type="match status" value="1"/>
</dbReference>
<keyword evidence="3" id="KW-0812">Transmembrane</keyword>
<evidence type="ECO:0000256" key="5">
    <source>
        <dbReference type="ARBA" id="ARBA00022989"/>
    </source>
</evidence>
<dbReference type="InterPro" id="IPR011009">
    <property type="entry name" value="Kinase-like_dom_sf"/>
</dbReference>
<proteinExistence type="predicted"/>
<dbReference type="GO" id="GO:0005524">
    <property type="term" value="F:ATP binding"/>
    <property type="evidence" value="ECO:0007669"/>
    <property type="project" value="InterPro"/>
</dbReference>
<comment type="subcellular location">
    <subcellularLocation>
        <location evidence="1">Cell membrane</location>
        <topology evidence="1">Single-pass membrane protein</topology>
    </subcellularLocation>
</comment>
<evidence type="ECO:0000256" key="6">
    <source>
        <dbReference type="ARBA" id="ARBA00023136"/>
    </source>
</evidence>
<dbReference type="AlphaFoldDB" id="A0A5J5AWP0"/>
<keyword evidence="5" id="KW-1133">Transmembrane helix</keyword>
<dbReference type="GO" id="GO:0005886">
    <property type="term" value="C:plasma membrane"/>
    <property type="evidence" value="ECO:0007669"/>
    <property type="project" value="UniProtKB-SubCell"/>
</dbReference>
<evidence type="ECO:0000256" key="3">
    <source>
        <dbReference type="ARBA" id="ARBA00022692"/>
    </source>
</evidence>
<evidence type="ECO:0000256" key="7">
    <source>
        <dbReference type="ARBA" id="ARBA00023157"/>
    </source>
</evidence>
<dbReference type="Proteomes" id="UP000325577">
    <property type="component" value="Linkage Group LG18"/>
</dbReference>
<name>A0A5J5AWP0_9ASTE</name>
<keyword evidence="4" id="KW-0732">Signal</keyword>
<feature type="domain" description="Protein kinase" evidence="8">
    <location>
        <begin position="1"/>
        <end position="162"/>
    </location>
</feature>
<evidence type="ECO:0000256" key="4">
    <source>
        <dbReference type="ARBA" id="ARBA00022729"/>
    </source>
</evidence>
<evidence type="ECO:0000313" key="10">
    <source>
        <dbReference type="Proteomes" id="UP000325577"/>
    </source>
</evidence>